<evidence type="ECO:0000313" key="3">
    <source>
        <dbReference type="EMBL" id="MFD0685574.1"/>
    </source>
</evidence>
<accession>A0ABW2XHT4</accession>
<dbReference type="GO" id="GO:0016740">
    <property type="term" value="F:transferase activity"/>
    <property type="evidence" value="ECO:0007669"/>
    <property type="project" value="UniProtKB-KW"/>
</dbReference>
<protein>
    <submittedName>
        <fullName evidence="3">Aminoglycoside phosphotransferase family protein</fullName>
        <ecNumber evidence="3">2.7.1.-</ecNumber>
    </submittedName>
</protein>
<dbReference type="EMBL" id="JBHTGP010000006">
    <property type="protein sequence ID" value="MFD0685574.1"/>
    <property type="molecule type" value="Genomic_DNA"/>
</dbReference>
<dbReference type="Gene3D" id="3.90.1200.10">
    <property type="match status" value="1"/>
</dbReference>
<evidence type="ECO:0000256" key="1">
    <source>
        <dbReference type="SAM" id="MobiDB-lite"/>
    </source>
</evidence>
<feature type="region of interest" description="Disordered" evidence="1">
    <location>
        <begin position="74"/>
        <end position="103"/>
    </location>
</feature>
<dbReference type="RefSeq" id="WP_131758548.1">
    <property type="nucleotide sequence ID" value="NZ_CAACUY010000054.1"/>
</dbReference>
<organism evidence="3 4">
    <name type="scientific">Actinomadura fibrosa</name>
    <dbReference type="NCBI Taxonomy" id="111802"/>
    <lineage>
        <taxon>Bacteria</taxon>
        <taxon>Bacillati</taxon>
        <taxon>Actinomycetota</taxon>
        <taxon>Actinomycetes</taxon>
        <taxon>Streptosporangiales</taxon>
        <taxon>Thermomonosporaceae</taxon>
        <taxon>Actinomadura</taxon>
    </lineage>
</organism>
<evidence type="ECO:0000259" key="2">
    <source>
        <dbReference type="Pfam" id="PF01636"/>
    </source>
</evidence>
<dbReference type="InterPro" id="IPR011009">
    <property type="entry name" value="Kinase-like_dom_sf"/>
</dbReference>
<keyword evidence="3" id="KW-0808">Transferase</keyword>
<dbReference type="SUPFAM" id="SSF56112">
    <property type="entry name" value="Protein kinase-like (PK-like)"/>
    <property type="match status" value="1"/>
</dbReference>
<feature type="domain" description="Aminoglycoside phosphotransferase" evidence="2">
    <location>
        <begin position="127"/>
        <end position="302"/>
    </location>
</feature>
<dbReference type="InterPro" id="IPR002575">
    <property type="entry name" value="Aminoglycoside_PTrfase"/>
</dbReference>
<reference evidence="4" key="1">
    <citation type="journal article" date="2019" name="Int. J. Syst. Evol. Microbiol.">
        <title>The Global Catalogue of Microorganisms (GCM) 10K type strain sequencing project: providing services to taxonomists for standard genome sequencing and annotation.</title>
        <authorList>
            <consortium name="The Broad Institute Genomics Platform"/>
            <consortium name="The Broad Institute Genome Sequencing Center for Infectious Disease"/>
            <person name="Wu L."/>
            <person name="Ma J."/>
        </authorList>
    </citation>
    <scope>NUCLEOTIDE SEQUENCE [LARGE SCALE GENOMIC DNA]</scope>
    <source>
        <strain evidence="4">JCM 9371</strain>
    </source>
</reference>
<sequence length="351" mass="36859">MDLVTHTTAPGLPTGAPPSHATLRWVEACLGEGSEVRMVRPLAGGSAHSNHALLVESRSGSAHRLVLRRWTVRDTGPGPLSGPLSGLGPGSGPNSGSGLGAGLGTGSGLGAGAAARRSFVDGEFSPEREIAALALLAGCEIPTPSLVAADPAGAYCDVPALLITRLVGHPPRPAPDDLPEYLIQLAAALLSVHALNGAATMPPYVPGNRLDLRLPPKHALRPELWERAFEVAAGPPPAAPARFIHRDYHPDNTLWSYGKLTGIVDWSDASSGPVAIDIASMRRGLAVRYGRSVADRFLAAFDQVSGGYPHDPYWDVRCLLDLLPEDDGRLLDEAEVPLLEDYLAALLAEIN</sequence>
<evidence type="ECO:0000313" key="4">
    <source>
        <dbReference type="Proteomes" id="UP001597063"/>
    </source>
</evidence>
<gene>
    <name evidence="3" type="ORF">ACFQZM_13765</name>
</gene>
<dbReference type="Proteomes" id="UP001597063">
    <property type="component" value="Unassembled WGS sequence"/>
</dbReference>
<dbReference type="Pfam" id="PF01636">
    <property type="entry name" value="APH"/>
    <property type="match status" value="1"/>
</dbReference>
<comment type="caution">
    <text evidence="3">The sequence shown here is derived from an EMBL/GenBank/DDBJ whole genome shotgun (WGS) entry which is preliminary data.</text>
</comment>
<proteinExistence type="predicted"/>
<feature type="compositionally biased region" description="Gly residues" evidence="1">
    <location>
        <begin position="85"/>
        <end position="103"/>
    </location>
</feature>
<name>A0ABW2XHT4_9ACTN</name>
<dbReference type="EC" id="2.7.1.-" evidence="3"/>
<keyword evidence="4" id="KW-1185">Reference proteome</keyword>